<sequence length="240" mass="25822">HNVSQIFADEGVDWGYLPLGNELYDVVVKNPGDRSSECNSTTGDDYFLEPASVTGGGNQKGATTPLHLGDNRIYYIDGNVWVHHASTYGFLVDGKVTIVATGDIHISDNIVYADSESLLGLVALGQYDSEGQLLSGGNIYFGDPRFGTTYTVSALMFAADSFLYNTDSVTGGTEEPETGFSVYGNLNALNQVSIERDWYDDDGTGTAMPAHFDSSLGQWVDLETGAALTAAEISSLRHYQ</sequence>
<reference evidence="1" key="1">
    <citation type="journal article" date="2014" name="Front. Microbiol.">
        <title>High frequency of phylogenetically diverse reductive dehalogenase-homologous genes in deep subseafloor sedimentary metagenomes.</title>
        <authorList>
            <person name="Kawai M."/>
            <person name="Futagami T."/>
            <person name="Toyoda A."/>
            <person name="Takaki Y."/>
            <person name="Nishi S."/>
            <person name="Hori S."/>
            <person name="Arai W."/>
            <person name="Tsubouchi T."/>
            <person name="Morono Y."/>
            <person name="Uchiyama I."/>
            <person name="Ito T."/>
            <person name="Fujiyama A."/>
            <person name="Inagaki F."/>
            <person name="Takami H."/>
        </authorList>
    </citation>
    <scope>NUCLEOTIDE SEQUENCE</scope>
    <source>
        <strain evidence="1">Expedition CK06-06</strain>
    </source>
</reference>
<gene>
    <name evidence="1" type="ORF">S01H1_73854</name>
</gene>
<organism evidence="1">
    <name type="scientific">marine sediment metagenome</name>
    <dbReference type="NCBI Taxonomy" id="412755"/>
    <lineage>
        <taxon>unclassified sequences</taxon>
        <taxon>metagenomes</taxon>
        <taxon>ecological metagenomes</taxon>
    </lineage>
</organism>
<comment type="caution">
    <text evidence="1">The sequence shown here is derived from an EMBL/GenBank/DDBJ whole genome shotgun (WGS) entry which is preliminary data.</text>
</comment>
<feature type="non-terminal residue" evidence="1">
    <location>
        <position position="1"/>
    </location>
</feature>
<dbReference type="EMBL" id="BARS01049370">
    <property type="protein sequence ID" value="GAG32206.1"/>
    <property type="molecule type" value="Genomic_DNA"/>
</dbReference>
<dbReference type="AlphaFoldDB" id="X0Y5R0"/>
<evidence type="ECO:0000313" key="1">
    <source>
        <dbReference type="EMBL" id="GAG32206.1"/>
    </source>
</evidence>
<proteinExistence type="predicted"/>
<protein>
    <submittedName>
        <fullName evidence="1">Uncharacterized protein</fullName>
    </submittedName>
</protein>
<feature type="non-terminal residue" evidence="1">
    <location>
        <position position="240"/>
    </location>
</feature>
<name>X0Y5R0_9ZZZZ</name>
<accession>X0Y5R0</accession>